<dbReference type="PANTHER" id="PTHR43742:SF6">
    <property type="entry name" value="OXIDOREDUCTASE YYAE-RELATED"/>
    <property type="match status" value="1"/>
</dbReference>
<dbReference type="Pfam" id="PF00384">
    <property type="entry name" value="Molybdopterin"/>
    <property type="match status" value="1"/>
</dbReference>
<evidence type="ECO:0000256" key="3">
    <source>
        <dbReference type="ARBA" id="ARBA00022505"/>
    </source>
</evidence>
<dbReference type="InterPro" id="IPR006655">
    <property type="entry name" value="Mopterin_OxRdtase_prok_CS"/>
</dbReference>
<dbReference type="PROSITE" id="PS51669">
    <property type="entry name" value="4FE4S_MOW_BIS_MGD"/>
    <property type="match status" value="1"/>
</dbReference>
<keyword evidence="3" id="KW-0500">Molybdenum</keyword>
<dbReference type="PROSITE" id="PS00490">
    <property type="entry name" value="MOLYBDOPTERIN_PROK_2"/>
    <property type="match status" value="1"/>
</dbReference>
<keyword evidence="4" id="KW-0479">Metal-binding</keyword>
<dbReference type="SUPFAM" id="SSF50692">
    <property type="entry name" value="ADC-like"/>
    <property type="match status" value="1"/>
</dbReference>
<dbReference type="EMBL" id="JAWJZB010000002">
    <property type="protein sequence ID" value="MDV5087577.1"/>
    <property type="molecule type" value="Genomic_DNA"/>
</dbReference>
<dbReference type="InterPro" id="IPR006657">
    <property type="entry name" value="MoPterin_dinucl-bd_dom"/>
</dbReference>
<dbReference type="InterPro" id="IPR006656">
    <property type="entry name" value="Mopterin_OxRdtase"/>
</dbReference>
<comment type="cofactor">
    <cofactor evidence="1">
        <name>Mo-bis(molybdopterin guanine dinucleotide)</name>
        <dbReference type="ChEBI" id="CHEBI:60539"/>
    </cofactor>
</comment>
<dbReference type="SUPFAM" id="SSF53706">
    <property type="entry name" value="Formate dehydrogenase/DMSO reductase, domains 1-3"/>
    <property type="match status" value="1"/>
</dbReference>
<evidence type="ECO:0000256" key="5">
    <source>
        <dbReference type="ARBA" id="ARBA00023002"/>
    </source>
</evidence>
<dbReference type="Gene3D" id="2.20.25.90">
    <property type="entry name" value="ADC-like domains"/>
    <property type="match status" value="1"/>
</dbReference>
<accession>A0ABU3Z6N3</accession>
<evidence type="ECO:0000313" key="10">
    <source>
        <dbReference type="Proteomes" id="UP001272515"/>
    </source>
</evidence>
<reference evidence="9 10" key="1">
    <citation type="submission" date="2023-10" db="EMBL/GenBank/DDBJ databases">
        <title>Veillonella sp. nov., isolated from a pig farm feces dump.</title>
        <authorList>
            <person name="Chang Y.-H."/>
        </authorList>
    </citation>
    <scope>NUCLEOTIDE SEQUENCE [LARGE SCALE GENOMIC DNA]</scope>
    <source>
        <strain evidence="9 10">YH-vei2233</strain>
    </source>
</reference>
<evidence type="ECO:0000256" key="6">
    <source>
        <dbReference type="ARBA" id="ARBA00023004"/>
    </source>
</evidence>
<dbReference type="CDD" id="cd02766">
    <property type="entry name" value="MopB_3"/>
    <property type="match status" value="1"/>
</dbReference>
<proteinExistence type="inferred from homology"/>
<dbReference type="InterPro" id="IPR050612">
    <property type="entry name" value="Prok_Mopterin_Oxidored"/>
</dbReference>
<dbReference type="InterPro" id="IPR009010">
    <property type="entry name" value="Asp_de-COase-like_dom_sf"/>
</dbReference>
<evidence type="ECO:0000256" key="2">
    <source>
        <dbReference type="ARBA" id="ARBA00010312"/>
    </source>
</evidence>
<keyword evidence="7" id="KW-0411">Iron-sulfur</keyword>
<dbReference type="Pfam" id="PF01568">
    <property type="entry name" value="Molydop_binding"/>
    <property type="match status" value="1"/>
</dbReference>
<evidence type="ECO:0000259" key="8">
    <source>
        <dbReference type="PROSITE" id="PS51669"/>
    </source>
</evidence>
<comment type="caution">
    <text evidence="9">The sequence shown here is derived from an EMBL/GenBank/DDBJ whole genome shotgun (WGS) entry which is preliminary data.</text>
</comment>
<evidence type="ECO:0000313" key="9">
    <source>
        <dbReference type="EMBL" id="MDV5087577.1"/>
    </source>
</evidence>
<dbReference type="PANTHER" id="PTHR43742">
    <property type="entry name" value="TRIMETHYLAMINE-N-OXIDE REDUCTASE"/>
    <property type="match status" value="1"/>
</dbReference>
<name>A0ABU3Z6N3_9FIRM</name>
<dbReference type="Proteomes" id="UP001272515">
    <property type="component" value="Unassembled WGS sequence"/>
</dbReference>
<evidence type="ECO:0000256" key="4">
    <source>
        <dbReference type="ARBA" id="ARBA00022723"/>
    </source>
</evidence>
<dbReference type="Pfam" id="PF04879">
    <property type="entry name" value="Molybdop_Fe4S4"/>
    <property type="match status" value="1"/>
</dbReference>
<dbReference type="InterPro" id="IPR006963">
    <property type="entry name" value="Mopterin_OxRdtase_4Fe-4S_dom"/>
</dbReference>
<keyword evidence="5" id="KW-0560">Oxidoreductase</keyword>
<gene>
    <name evidence="9" type="ORF">RVY80_01745</name>
</gene>
<dbReference type="Gene3D" id="3.30.2070.10">
    <property type="entry name" value="Formate dehydrogenase/DMSO reductase"/>
    <property type="match status" value="1"/>
</dbReference>
<comment type="similarity">
    <text evidence="2">Belongs to the prokaryotic molybdopterin-containing oxidoreductase family.</text>
</comment>
<feature type="domain" description="4Fe-4S Mo/W bis-MGD-type" evidence="8">
    <location>
        <begin position="1"/>
        <end position="58"/>
    </location>
</feature>
<dbReference type="SMART" id="SM00926">
    <property type="entry name" value="Molybdop_Fe4S4"/>
    <property type="match status" value="1"/>
</dbReference>
<organism evidence="9 10">
    <name type="scientific">Veillonella absiana</name>
    <dbReference type="NCBI Taxonomy" id="3079305"/>
    <lineage>
        <taxon>Bacteria</taxon>
        <taxon>Bacillati</taxon>
        <taxon>Bacillota</taxon>
        <taxon>Negativicutes</taxon>
        <taxon>Veillonellales</taxon>
        <taxon>Veillonellaceae</taxon>
        <taxon>Veillonella</taxon>
    </lineage>
</organism>
<keyword evidence="10" id="KW-1185">Reference proteome</keyword>
<dbReference type="Gene3D" id="3.40.50.740">
    <property type="match status" value="1"/>
</dbReference>
<dbReference type="RefSeq" id="WP_295187324.1">
    <property type="nucleotide sequence ID" value="NZ_JAWJZA010000011.1"/>
</dbReference>
<sequence length="668" mass="74421">MKEVTSVCPYDCPDACGLLLQVEDDKVVGVKGNPNHTFTRGTLCPKMVHYERTIHSSERLTTPMKRIGKKGVGPSEFEPISWDEAFDTIVEQFKRSIDQFGSESIMRYSYAGTMGLVQKAAADFFFRRIGSTDQDRGICAPAKKEGWKSVMGATLATKPQEAQHSDLIVLWGINAAATDIHFLHDVQAAKKNGATIWAIDTHETYTFKSASEHVLVKPGSDGALALGMMHIMAREGLDNRLFINQYVQGYDDLVAQVLPKYTPEYVESITGVSPKRLHELTHAFAKARAPFIRIGSGPSRYGNGAMTIRLVVCLAAVVGAYEKQGGGVLTSSAGSSFLGERVMQQWQIPTEKKRKIPMVKLGPELAYNTDKPIKCLYIFSSNPANTLPDQNVLRKGLMREDLFTVVHERFYTDTCDYADIILPATSSVEHDDVYNSYGHYSLGTGYQAISPVGESRSNWQVISELARRMGLDDDVFKLSDRELVEIIVSDADTISEDQKKKILAGEPVEAVLPDNYKMQFKTASGKIEILNPNETPALPDYFAPYGDDAEFWLINGNDIRILDSSFCELLDEGNQMDLRMNDGDAERLDIQDGDWVEIYNERGSLQIPVSINRHIQPGTVVTLGVWWQRQSSDKHGNINIVTADRLTDKGDGSTFYDVKVNVRKRLNT</sequence>
<evidence type="ECO:0000256" key="1">
    <source>
        <dbReference type="ARBA" id="ARBA00001942"/>
    </source>
</evidence>
<keyword evidence="6" id="KW-0408">Iron</keyword>
<protein>
    <submittedName>
        <fullName evidence="9">Molybdopterin-dependent oxidoreductase</fullName>
    </submittedName>
</protein>
<dbReference type="Gene3D" id="3.40.228.10">
    <property type="entry name" value="Dimethylsulfoxide Reductase, domain 2"/>
    <property type="match status" value="1"/>
</dbReference>
<evidence type="ECO:0000256" key="7">
    <source>
        <dbReference type="ARBA" id="ARBA00023014"/>
    </source>
</evidence>
<dbReference type="Gene3D" id="2.40.40.20">
    <property type="match status" value="1"/>
</dbReference>